<evidence type="ECO:0000259" key="2">
    <source>
        <dbReference type="PROSITE" id="PS50004"/>
    </source>
</evidence>
<dbReference type="OMA" id="MNCVLAF"/>
<feature type="domain" description="C2" evidence="2">
    <location>
        <begin position="481"/>
        <end position="629"/>
    </location>
</feature>
<dbReference type="PANTHER" id="PTHR21254">
    <property type="entry name" value="C2 DOMAIN-CONTAINING PROTEIN 3"/>
    <property type="match status" value="1"/>
</dbReference>
<feature type="compositionally biased region" description="Basic and acidic residues" evidence="1">
    <location>
        <begin position="303"/>
        <end position="316"/>
    </location>
</feature>
<dbReference type="GO" id="GO:0060271">
    <property type="term" value="P:cilium assembly"/>
    <property type="evidence" value="ECO:0007669"/>
    <property type="project" value="TreeGrafter"/>
</dbReference>
<dbReference type="eggNOG" id="ENOG502QRQ8">
    <property type="taxonomic scope" value="Eukaryota"/>
</dbReference>
<dbReference type="SUPFAM" id="SSF49562">
    <property type="entry name" value="C2 domain (Calcium/lipid-binding domain, CaLB)"/>
    <property type="match status" value="2"/>
</dbReference>
<dbReference type="OrthoDB" id="73919at2759"/>
<dbReference type="KEGG" id="ngr:NAEGRDRAFT_78278"/>
<dbReference type="Gene3D" id="2.60.40.150">
    <property type="entry name" value="C2 domain"/>
    <property type="match status" value="2"/>
</dbReference>
<dbReference type="PANTHER" id="PTHR21254:SF1">
    <property type="entry name" value="C2 DOMAIN-CONTAINING PROTEIN 3"/>
    <property type="match status" value="1"/>
</dbReference>
<evidence type="ECO:0000256" key="1">
    <source>
        <dbReference type="SAM" id="MobiDB-lite"/>
    </source>
</evidence>
<dbReference type="Pfam" id="PF00168">
    <property type="entry name" value="C2"/>
    <property type="match status" value="2"/>
</dbReference>
<dbReference type="RefSeq" id="XP_002681622.1">
    <property type="nucleotide sequence ID" value="XM_002681576.1"/>
</dbReference>
<dbReference type="Proteomes" id="UP000006671">
    <property type="component" value="Unassembled WGS sequence"/>
</dbReference>
<feature type="region of interest" description="Disordered" evidence="1">
    <location>
        <begin position="110"/>
        <end position="181"/>
    </location>
</feature>
<protein>
    <submittedName>
        <fullName evidence="3">Predicted protein</fullName>
    </submittedName>
</protein>
<dbReference type="PROSITE" id="PS50004">
    <property type="entry name" value="C2"/>
    <property type="match status" value="2"/>
</dbReference>
<name>D2V2D1_NAEGR</name>
<evidence type="ECO:0000313" key="4">
    <source>
        <dbReference type="Proteomes" id="UP000006671"/>
    </source>
</evidence>
<dbReference type="VEuPathDB" id="AmoebaDB:NAEGRDRAFT_78278"/>
<dbReference type="InParanoid" id="D2V2D1"/>
<dbReference type="EMBL" id="GG738849">
    <property type="protein sequence ID" value="EFC48878.1"/>
    <property type="molecule type" value="Genomic_DNA"/>
</dbReference>
<feature type="domain" description="C2" evidence="2">
    <location>
        <begin position="924"/>
        <end position="1049"/>
    </location>
</feature>
<sequence>MRRQPPSSSPNSSKPQQQSTSANVQQQSNNIVPNVAVSETNSKILSLVIVDCSSQNIIAEAAVPVIQISSSNAIQKEWFNAKKGNEIIASIQVTIALDYFLQVTSSSPQKPAKIQKEIESDSTRETEKKQEKKEQKPQVLKHYDTDPAEDEKTEKAPKKTVSKTVTIREPSSNSFEPKKVTDPIDDLIQNANMLENEVKKYLSESNVPFFDIHSFNNRESTDEVPFFLRDQEEDDNFSASISTISPRASFDETHLSEEEPEEEETLAPPKIPIQPPQPVIYHFFQSPPPQPQYPTKNNSPTIAERKVKSPKEEKYTPAEPKPIASQENPVFRHLHTHIHVDEKPPVKTRYMFPNKEEPVIGHYGAFSCSNPVSDEVILEMNCVLAFGTEFQVKGFLNYQRAAMTIQNFVRSSLSKSRDKHPEERDMIEDNKRFKPRPNDEIEQPREEYEEEEQYHEEDQYPITESQDIVHPISKPSSRNHQGQQQPVNIPKCIPLPVLSCLTVRINRATGLKEAAIKVGSYNSHLRAASQIGVNPFIEFDNISGGKPIQTPILAKTFCPVWDFEHTFEIFIDESMFHTLNHDEIIFKVFHRIPQSRIVSPNTPTVIQLGTVAIPLKYLLKCKNGISGWFDVYAQDESIVGTVDISMTFDENTVNNLFLKEPNSKVVQSNKPSHSICRFTIVIEEVNIPTEVTESLVPFYMSEQEQPIPCFFFLSYRLLGEDSVIDSRLYKSSTNVSKTILHHTTEFKKVIDSKFKKLVEKEKMTIQIYCSIDNGKPADEQTIRKRAKLIGCVYIDLKKLFEKGNQKTAYISGIYNIINTESDNLNNGNVKIKLGCEKINFGEHQQKIRESLILNSNNFKNIGVQANTSFSLQSEDDSQFIEQMEEPEVTMDEKALKITEEYLKVQSTSRKRVKVQTTFSPNQSVIEEPEVNSPVIPSKAPLNYLNINIEEANLPKIYGYHGVKPRNPYSFVRLVHPTGDLEKREYRTRSIENECNPHWDEYLQLPIFSQIENLSLQVFSKDESKDYLIGISNIDLSGLWYGLKKIDGWYHIEDAEKSKIVGQIKISISPELSVNKISSPQLVFNSISIPEVDYKASLGRSFDRHLHSLINKNQPSPSNGDYNTPSAGASTPIIEDNISNKEDTDIREIPASLYSSMNSVNLEREKEKLKNHLLDLENLLNK</sequence>
<proteinExistence type="predicted"/>
<dbReference type="STRING" id="5762.D2V2D1"/>
<gene>
    <name evidence="3" type="ORF">NAEGRDRAFT_78278</name>
</gene>
<evidence type="ECO:0000313" key="3">
    <source>
        <dbReference type="EMBL" id="EFC48878.1"/>
    </source>
</evidence>
<feature type="compositionally biased region" description="Polar residues" evidence="1">
    <location>
        <begin position="237"/>
        <end position="246"/>
    </location>
</feature>
<organism evidence="4">
    <name type="scientific">Naegleria gruberi</name>
    <name type="common">Amoeba</name>
    <dbReference type="NCBI Taxonomy" id="5762"/>
    <lineage>
        <taxon>Eukaryota</taxon>
        <taxon>Discoba</taxon>
        <taxon>Heterolobosea</taxon>
        <taxon>Tetramitia</taxon>
        <taxon>Eutetramitia</taxon>
        <taxon>Vahlkampfiidae</taxon>
        <taxon>Naegleria</taxon>
    </lineage>
</organism>
<dbReference type="InterPro" id="IPR000008">
    <property type="entry name" value="C2_dom"/>
</dbReference>
<accession>D2V2D1</accession>
<keyword evidence="4" id="KW-1185">Reference proteome</keyword>
<feature type="compositionally biased region" description="Polar residues" evidence="1">
    <location>
        <begin position="1109"/>
        <end position="1128"/>
    </location>
</feature>
<dbReference type="GO" id="GO:0005815">
    <property type="term" value="C:microtubule organizing center"/>
    <property type="evidence" value="ECO:0007669"/>
    <property type="project" value="TreeGrafter"/>
</dbReference>
<feature type="region of interest" description="Disordered" evidence="1">
    <location>
        <begin position="1"/>
        <end position="29"/>
    </location>
</feature>
<dbReference type="SMART" id="SM00239">
    <property type="entry name" value="C2"/>
    <property type="match status" value="2"/>
</dbReference>
<dbReference type="AlphaFoldDB" id="D2V2D1"/>
<feature type="compositionally biased region" description="Basic and acidic residues" evidence="1">
    <location>
        <begin position="114"/>
        <end position="157"/>
    </location>
</feature>
<feature type="region of interest" description="Disordered" evidence="1">
    <location>
        <begin position="237"/>
        <end position="272"/>
    </location>
</feature>
<feature type="compositionally biased region" description="Basic and acidic residues" evidence="1">
    <location>
        <begin position="415"/>
        <end position="446"/>
    </location>
</feature>
<feature type="region of interest" description="Disordered" evidence="1">
    <location>
        <begin position="412"/>
        <end position="462"/>
    </location>
</feature>
<dbReference type="CDD" id="cd00030">
    <property type="entry name" value="C2"/>
    <property type="match status" value="1"/>
</dbReference>
<feature type="region of interest" description="Disordered" evidence="1">
    <location>
        <begin position="285"/>
        <end position="323"/>
    </location>
</feature>
<dbReference type="GeneID" id="8852737"/>
<dbReference type="InterPro" id="IPR035892">
    <property type="entry name" value="C2_domain_sf"/>
</dbReference>
<feature type="compositionally biased region" description="Polar residues" evidence="1">
    <location>
        <begin position="162"/>
        <end position="175"/>
    </location>
</feature>
<reference evidence="3 4" key="1">
    <citation type="journal article" date="2010" name="Cell">
        <title>The genome of Naegleria gruberi illuminates early eukaryotic versatility.</title>
        <authorList>
            <person name="Fritz-Laylin L.K."/>
            <person name="Prochnik S.E."/>
            <person name="Ginger M.L."/>
            <person name="Dacks J.B."/>
            <person name="Carpenter M.L."/>
            <person name="Field M.C."/>
            <person name="Kuo A."/>
            <person name="Paredez A."/>
            <person name="Chapman J."/>
            <person name="Pham J."/>
            <person name="Shu S."/>
            <person name="Neupane R."/>
            <person name="Cipriano M."/>
            <person name="Mancuso J."/>
            <person name="Tu H."/>
            <person name="Salamov A."/>
            <person name="Lindquist E."/>
            <person name="Shapiro H."/>
            <person name="Lucas S."/>
            <person name="Grigoriev I.V."/>
            <person name="Cande W.Z."/>
            <person name="Fulton C."/>
            <person name="Rokhsar D.S."/>
            <person name="Dawson S.C."/>
        </authorList>
    </citation>
    <scope>NUCLEOTIDE SEQUENCE [LARGE SCALE GENOMIC DNA]</scope>
    <source>
        <strain evidence="3 4">NEG-M</strain>
    </source>
</reference>
<feature type="region of interest" description="Disordered" evidence="1">
    <location>
        <begin position="1109"/>
        <end position="1132"/>
    </location>
</feature>